<dbReference type="PANTHER" id="PTHR23517">
    <property type="entry name" value="RESISTANCE PROTEIN MDTM, PUTATIVE-RELATED-RELATED"/>
    <property type="match status" value="1"/>
</dbReference>
<keyword evidence="4 7" id="KW-0812">Transmembrane</keyword>
<evidence type="ECO:0000256" key="4">
    <source>
        <dbReference type="ARBA" id="ARBA00022692"/>
    </source>
</evidence>
<feature type="domain" description="Major facilitator superfamily (MFS) profile" evidence="8">
    <location>
        <begin position="24"/>
        <end position="405"/>
    </location>
</feature>
<sequence>MPTVLRPSAPSRARRPAVPDRAAARAGRAASYLLVVLTAGAYLPSPLYPGYQQAFGIGDLGMTLVYATFAVVSAPVLLLFGTLSDAVGHRSLLRAGIVIAALGSLCFAAAQGPGWLLAGRAAQGLALGAVTGAASALIVRRAPGGDRARASLRASTAFVTGAAAGPIGAGLLAQYAPEPLVLPYLVHLVLLAIAWQRVAVLGRPQGARRGPARAHVPRGMRMLFATAGAAGFLAWAAAGLFLAVMGAVLDRAAGSADLALSGGVIGAVLVCSGLAQPLVAWCGPRAAQAAGLGAVLAGLVTLASTGGTSVPFTVAAAVLTGTGLGLAYGGATAAVSAQAPPDAQGAIASLLYLVFYLGAGLPAVAVGALSLWHPLPAAVFWMSCALAACVPPTVAAVLCTRPRRRGPAPGRAGEAPRGSGR</sequence>
<dbReference type="RefSeq" id="WP_245928543.1">
    <property type="nucleotide sequence ID" value="NZ_PYGA01000002.1"/>
</dbReference>
<evidence type="ECO:0000313" key="10">
    <source>
        <dbReference type="Proteomes" id="UP000240542"/>
    </source>
</evidence>
<gene>
    <name evidence="9" type="ORF">CLV63_102105</name>
</gene>
<dbReference type="GO" id="GO:0005886">
    <property type="term" value="C:plasma membrane"/>
    <property type="evidence" value="ECO:0007669"/>
    <property type="project" value="UniProtKB-SubCell"/>
</dbReference>
<feature type="transmembrane region" description="Helical" evidence="7">
    <location>
        <begin position="151"/>
        <end position="175"/>
    </location>
</feature>
<feature type="transmembrane region" description="Helical" evidence="7">
    <location>
        <begin position="60"/>
        <end position="80"/>
    </location>
</feature>
<organism evidence="9 10">
    <name type="scientific">Murinocardiopsis flavida</name>
    <dbReference type="NCBI Taxonomy" id="645275"/>
    <lineage>
        <taxon>Bacteria</taxon>
        <taxon>Bacillati</taxon>
        <taxon>Actinomycetota</taxon>
        <taxon>Actinomycetes</taxon>
        <taxon>Streptosporangiales</taxon>
        <taxon>Nocardiopsidaceae</taxon>
        <taxon>Murinocardiopsis</taxon>
    </lineage>
</organism>
<dbReference type="GO" id="GO:0022857">
    <property type="term" value="F:transmembrane transporter activity"/>
    <property type="evidence" value="ECO:0007669"/>
    <property type="project" value="InterPro"/>
</dbReference>
<dbReference type="EMBL" id="PYGA01000002">
    <property type="protein sequence ID" value="PSK99978.1"/>
    <property type="molecule type" value="Genomic_DNA"/>
</dbReference>
<dbReference type="SUPFAM" id="SSF103473">
    <property type="entry name" value="MFS general substrate transporter"/>
    <property type="match status" value="1"/>
</dbReference>
<keyword evidence="3" id="KW-1003">Cell membrane</keyword>
<dbReference type="Gene3D" id="1.20.1250.20">
    <property type="entry name" value="MFS general substrate transporter like domains"/>
    <property type="match status" value="1"/>
</dbReference>
<feature type="transmembrane region" description="Helical" evidence="7">
    <location>
        <begin position="286"/>
        <end position="306"/>
    </location>
</feature>
<protein>
    <submittedName>
        <fullName evidence="9">Putative MFS family arabinose efflux permease</fullName>
    </submittedName>
</protein>
<keyword evidence="5 7" id="KW-1133">Transmembrane helix</keyword>
<dbReference type="InterPro" id="IPR011701">
    <property type="entry name" value="MFS"/>
</dbReference>
<name>A0A2P8DRY6_9ACTN</name>
<dbReference type="AlphaFoldDB" id="A0A2P8DRY6"/>
<feature type="transmembrane region" description="Helical" evidence="7">
    <location>
        <begin position="181"/>
        <end position="201"/>
    </location>
</feature>
<feature type="transmembrane region" description="Helical" evidence="7">
    <location>
        <begin position="92"/>
        <end position="110"/>
    </location>
</feature>
<dbReference type="InterPro" id="IPR020846">
    <property type="entry name" value="MFS_dom"/>
</dbReference>
<feature type="transmembrane region" description="Helical" evidence="7">
    <location>
        <begin position="378"/>
        <end position="399"/>
    </location>
</feature>
<feature type="transmembrane region" description="Helical" evidence="7">
    <location>
        <begin position="312"/>
        <end position="335"/>
    </location>
</feature>
<keyword evidence="2" id="KW-0813">Transport</keyword>
<evidence type="ECO:0000256" key="3">
    <source>
        <dbReference type="ARBA" id="ARBA00022475"/>
    </source>
</evidence>
<comment type="subcellular location">
    <subcellularLocation>
        <location evidence="1">Cell membrane</location>
        <topology evidence="1">Multi-pass membrane protein</topology>
    </subcellularLocation>
</comment>
<feature type="transmembrane region" description="Helical" evidence="7">
    <location>
        <begin position="29"/>
        <end position="48"/>
    </location>
</feature>
<reference evidence="9 10" key="1">
    <citation type="submission" date="2018-03" db="EMBL/GenBank/DDBJ databases">
        <title>Genomic Encyclopedia of Archaeal and Bacterial Type Strains, Phase II (KMG-II): from individual species to whole genera.</title>
        <authorList>
            <person name="Goeker M."/>
        </authorList>
    </citation>
    <scope>NUCLEOTIDE SEQUENCE [LARGE SCALE GENOMIC DNA]</scope>
    <source>
        <strain evidence="9 10">DSM 45312</strain>
    </source>
</reference>
<dbReference type="InterPro" id="IPR036259">
    <property type="entry name" value="MFS_trans_sf"/>
</dbReference>
<evidence type="ECO:0000256" key="6">
    <source>
        <dbReference type="ARBA" id="ARBA00023136"/>
    </source>
</evidence>
<dbReference type="Proteomes" id="UP000240542">
    <property type="component" value="Unassembled WGS sequence"/>
</dbReference>
<keyword evidence="10" id="KW-1185">Reference proteome</keyword>
<feature type="transmembrane region" description="Helical" evidence="7">
    <location>
        <begin position="347"/>
        <end position="372"/>
    </location>
</feature>
<dbReference type="PROSITE" id="PS50850">
    <property type="entry name" value="MFS"/>
    <property type="match status" value="1"/>
</dbReference>
<feature type="transmembrane region" description="Helical" evidence="7">
    <location>
        <begin position="258"/>
        <end position="279"/>
    </location>
</feature>
<evidence type="ECO:0000256" key="1">
    <source>
        <dbReference type="ARBA" id="ARBA00004651"/>
    </source>
</evidence>
<comment type="caution">
    <text evidence="9">The sequence shown here is derived from an EMBL/GenBank/DDBJ whole genome shotgun (WGS) entry which is preliminary data.</text>
</comment>
<evidence type="ECO:0000256" key="5">
    <source>
        <dbReference type="ARBA" id="ARBA00022989"/>
    </source>
</evidence>
<dbReference type="Pfam" id="PF07690">
    <property type="entry name" value="MFS_1"/>
    <property type="match status" value="1"/>
</dbReference>
<dbReference type="InterPro" id="IPR050171">
    <property type="entry name" value="MFS_Transporters"/>
</dbReference>
<feature type="transmembrane region" description="Helical" evidence="7">
    <location>
        <begin position="122"/>
        <end position="139"/>
    </location>
</feature>
<proteinExistence type="predicted"/>
<evidence type="ECO:0000256" key="2">
    <source>
        <dbReference type="ARBA" id="ARBA00022448"/>
    </source>
</evidence>
<evidence type="ECO:0000259" key="8">
    <source>
        <dbReference type="PROSITE" id="PS50850"/>
    </source>
</evidence>
<dbReference type="PANTHER" id="PTHR23517:SF13">
    <property type="entry name" value="MAJOR FACILITATOR SUPERFAMILY MFS_1"/>
    <property type="match status" value="1"/>
</dbReference>
<evidence type="ECO:0000256" key="7">
    <source>
        <dbReference type="SAM" id="Phobius"/>
    </source>
</evidence>
<evidence type="ECO:0000313" key="9">
    <source>
        <dbReference type="EMBL" id="PSK99978.1"/>
    </source>
</evidence>
<keyword evidence="6 7" id="KW-0472">Membrane</keyword>
<feature type="transmembrane region" description="Helical" evidence="7">
    <location>
        <begin position="222"/>
        <end position="246"/>
    </location>
</feature>
<accession>A0A2P8DRY6</accession>